<feature type="transmembrane region" description="Helical" evidence="6">
    <location>
        <begin position="673"/>
        <end position="697"/>
    </location>
</feature>
<dbReference type="EMBL" id="CADEPI010000449">
    <property type="protein sequence ID" value="CAB3386047.1"/>
    <property type="molecule type" value="Genomic_DNA"/>
</dbReference>
<name>A0A8S1E730_9INSE</name>
<dbReference type="GO" id="GO:0016020">
    <property type="term" value="C:membrane"/>
    <property type="evidence" value="ECO:0007669"/>
    <property type="project" value="UniProtKB-SubCell"/>
</dbReference>
<feature type="domain" description="PSI" evidence="8">
    <location>
        <begin position="581"/>
        <end position="643"/>
    </location>
</feature>
<dbReference type="PANTHER" id="PTHR13055:SF12">
    <property type="entry name" value="LD40707P"/>
    <property type="match status" value="1"/>
</dbReference>
<dbReference type="InterPro" id="IPR016201">
    <property type="entry name" value="PSI"/>
</dbReference>
<gene>
    <name evidence="9" type="ORF">CLODIP_2_CD07677</name>
</gene>
<evidence type="ECO:0000256" key="5">
    <source>
        <dbReference type="ARBA" id="ARBA00023180"/>
    </source>
</evidence>
<feature type="chain" id="PRO_5035884882" description="PSI domain-containing protein" evidence="7">
    <location>
        <begin position="26"/>
        <end position="730"/>
    </location>
</feature>
<reference evidence="9 10" key="1">
    <citation type="submission" date="2020-04" db="EMBL/GenBank/DDBJ databases">
        <authorList>
            <person name="Alioto T."/>
            <person name="Alioto T."/>
            <person name="Gomez Garrido J."/>
        </authorList>
    </citation>
    <scope>NUCLEOTIDE SEQUENCE [LARGE SCALE GENOMIC DNA]</scope>
</reference>
<proteinExistence type="predicted"/>
<dbReference type="Proteomes" id="UP000494165">
    <property type="component" value="Unassembled WGS sequence"/>
</dbReference>
<evidence type="ECO:0000256" key="1">
    <source>
        <dbReference type="ARBA" id="ARBA00004479"/>
    </source>
</evidence>
<evidence type="ECO:0000256" key="2">
    <source>
        <dbReference type="ARBA" id="ARBA00022692"/>
    </source>
</evidence>
<dbReference type="AlphaFoldDB" id="A0A8S1E730"/>
<evidence type="ECO:0000256" key="7">
    <source>
        <dbReference type="SAM" id="SignalP"/>
    </source>
</evidence>
<dbReference type="InterPro" id="IPR031152">
    <property type="entry name" value="PLXDC"/>
</dbReference>
<keyword evidence="6" id="KW-0472">Membrane</keyword>
<comment type="caution">
    <text evidence="9">The sequence shown here is derived from an EMBL/GenBank/DDBJ whole genome shotgun (WGS) entry which is preliminary data.</text>
</comment>
<dbReference type="PANTHER" id="PTHR13055">
    <property type="entry name" value="TUMOR ENDOTHELIAL MARKER 7 RELATED"/>
    <property type="match status" value="1"/>
</dbReference>
<comment type="subcellular location">
    <subcellularLocation>
        <location evidence="1">Membrane</location>
        <topology evidence="1">Single-pass type I membrane protein</topology>
    </subcellularLocation>
</comment>
<evidence type="ECO:0000313" key="9">
    <source>
        <dbReference type="EMBL" id="CAB3386047.1"/>
    </source>
</evidence>
<keyword evidence="3 7" id="KW-0732">Signal</keyword>
<accession>A0A8S1E730</accession>
<evidence type="ECO:0000259" key="8">
    <source>
        <dbReference type="SMART" id="SM00423"/>
    </source>
</evidence>
<evidence type="ECO:0000313" key="10">
    <source>
        <dbReference type="Proteomes" id="UP000494165"/>
    </source>
</evidence>
<feature type="signal peptide" evidence="7">
    <location>
        <begin position="1"/>
        <end position="25"/>
    </location>
</feature>
<keyword evidence="5" id="KW-0325">Glycoprotein</keyword>
<sequence length="730" mass="84501">MGGIFRNQPVILTCITLILASPILGTKSAFSTALKQVIKGVVEDRNEFVSVKFVWNNRTAYNLWVDMDKYQTDIVTLTDDDFNPRNEMYYLQLSFYFNFFGHHIRDLKITKHRGLQSVGFFDKWFIAPLILEPNEIKHCKVKYVDTGNLFLIQWEIETFDDWDNRKLIIEVLMFDDGRVGFNYKKIPFGSLKKLSPKFDGIKNSLGIAYALQLPDGILRLDYVKDIKEFNDLREGLLILFKPLSSCLFYTSCALCSKIVDPFKCSWCPSLKACSSKKDLLQEMWQRNNCDSEEISIDNQCPQYSEPLINKESPPVVEVPVIEPLAVEKGPASSLYIPTRRGRRKMGNFFRNQPFMLLVIALILIFSTLGTRGSHEAPDLRVQNELMEVTFVWHKNSANLLWVKMNEHQDEVVTITNYHLQSIKEVSVDLSFDFYLFGNKIRKVRLSKHGRNQSFGNHTASDWYISPVSIKTSRVKHSKIQYMDFGNAFAVQWEFESYDWDRKLSFQAVMHADGRIEFAYKEIPFGSLVNFRKKFQDIKNVIGVVHSYKLPDTTFWLGYNILIEKYDRLAGGSTIFFKQLPACSTYKSCEMCNFPPLVNNKLSQIKCFWCPAIQSCSSKKDFLQEAWQRNDCDRQEISELNQCPETDTNQGTTEGAEAEAETKVDSTLSWTTYYWWYVIFSFAFVTVSALLASCAFCCMAKYWRYFGIGAKESPCPTQRHHRKIQLSPKIS</sequence>
<dbReference type="SMART" id="SM00423">
    <property type="entry name" value="PSI"/>
    <property type="match status" value="2"/>
</dbReference>
<evidence type="ECO:0000256" key="4">
    <source>
        <dbReference type="ARBA" id="ARBA00022989"/>
    </source>
</evidence>
<dbReference type="OrthoDB" id="6285106at2759"/>
<protein>
    <recommendedName>
        <fullName evidence="8">PSI domain-containing protein</fullName>
    </recommendedName>
</protein>
<keyword evidence="4 6" id="KW-1133">Transmembrane helix</keyword>
<keyword evidence="10" id="KW-1185">Reference proteome</keyword>
<evidence type="ECO:0000256" key="6">
    <source>
        <dbReference type="SAM" id="Phobius"/>
    </source>
</evidence>
<feature type="domain" description="PSI" evidence="8">
    <location>
        <begin position="245"/>
        <end position="301"/>
    </location>
</feature>
<keyword evidence="2 6" id="KW-0812">Transmembrane</keyword>
<feature type="transmembrane region" description="Helical" evidence="6">
    <location>
        <begin position="348"/>
        <end position="368"/>
    </location>
</feature>
<organism evidence="9 10">
    <name type="scientific">Cloeon dipterum</name>
    <dbReference type="NCBI Taxonomy" id="197152"/>
    <lineage>
        <taxon>Eukaryota</taxon>
        <taxon>Metazoa</taxon>
        <taxon>Ecdysozoa</taxon>
        <taxon>Arthropoda</taxon>
        <taxon>Hexapoda</taxon>
        <taxon>Insecta</taxon>
        <taxon>Pterygota</taxon>
        <taxon>Palaeoptera</taxon>
        <taxon>Ephemeroptera</taxon>
        <taxon>Pisciforma</taxon>
        <taxon>Baetidae</taxon>
        <taxon>Cloeon</taxon>
    </lineage>
</organism>
<evidence type="ECO:0000256" key="3">
    <source>
        <dbReference type="ARBA" id="ARBA00022729"/>
    </source>
</evidence>